<keyword evidence="2" id="KW-0472">Membrane</keyword>
<sequence>MKIYTVHHPAGTPEGMLRDPESTVLVKEGFSWPAFFIPAVWLIYKRMWIVLVLYIAASILVAILLGIYHIPEYPGVLVALALNLAMGLEGNDLLRWTLARRGLDMVATVVGRDMGEAEHRAFEAAVEGAGPAMAAPAPAGSRSAAPSVPRHPRFADTPDDGLFPEPGRPA</sequence>
<evidence type="ECO:0000313" key="3">
    <source>
        <dbReference type="EMBL" id="QPC43368.1"/>
    </source>
</evidence>
<keyword evidence="4" id="KW-1185">Reference proteome</keyword>
<proteinExistence type="predicted"/>
<protein>
    <submittedName>
        <fullName evidence="3">DUF2628 domain-containing protein</fullName>
    </submittedName>
</protein>
<dbReference type="InterPro" id="IPR024399">
    <property type="entry name" value="DUF2628"/>
</dbReference>
<accession>A0A7S8C4T1</accession>
<keyword evidence="2" id="KW-0812">Transmembrane</keyword>
<evidence type="ECO:0000256" key="1">
    <source>
        <dbReference type="SAM" id="MobiDB-lite"/>
    </source>
</evidence>
<dbReference type="RefSeq" id="WP_213160731.1">
    <property type="nucleotide sequence ID" value="NZ_CP058214.1"/>
</dbReference>
<feature type="transmembrane region" description="Helical" evidence="2">
    <location>
        <begin position="51"/>
        <end position="70"/>
    </location>
</feature>
<dbReference type="Pfam" id="PF10947">
    <property type="entry name" value="DUF2628"/>
    <property type="match status" value="1"/>
</dbReference>
<evidence type="ECO:0000256" key="2">
    <source>
        <dbReference type="SAM" id="Phobius"/>
    </source>
</evidence>
<reference evidence="3 4" key="1">
    <citation type="submission" date="2020-06" db="EMBL/GenBank/DDBJ databases">
        <title>Genome sequence of 2 isolates from Red Sea Mangroves.</title>
        <authorList>
            <person name="Sefrji F."/>
            <person name="Michoud G."/>
            <person name="Merlino G."/>
            <person name="Daffonchio D."/>
        </authorList>
    </citation>
    <scope>NUCLEOTIDE SEQUENCE [LARGE SCALE GENOMIC DNA]</scope>
    <source>
        <strain evidence="3 4">R1DC25</strain>
    </source>
</reference>
<feature type="compositionally biased region" description="Low complexity" evidence="1">
    <location>
        <begin position="132"/>
        <end position="148"/>
    </location>
</feature>
<evidence type="ECO:0000313" key="4">
    <source>
        <dbReference type="Proteomes" id="UP000593594"/>
    </source>
</evidence>
<organism evidence="3 4">
    <name type="scientific">Kaustia mangrovi</name>
    <dbReference type="NCBI Taxonomy" id="2593653"/>
    <lineage>
        <taxon>Bacteria</taxon>
        <taxon>Pseudomonadati</taxon>
        <taxon>Pseudomonadota</taxon>
        <taxon>Alphaproteobacteria</taxon>
        <taxon>Hyphomicrobiales</taxon>
        <taxon>Parvibaculaceae</taxon>
        <taxon>Kaustia</taxon>
    </lineage>
</organism>
<name>A0A7S8C4T1_9HYPH</name>
<keyword evidence="2" id="KW-1133">Transmembrane helix</keyword>
<gene>
    <name evidence="3" type="ORF">HW532_12095</name>
</gene>
<dbReference type="Proteomes" id="UP000593594">
    <property type="component" value="Chromosome"/>
</dbReference>
<feature type="region of interest" description="Disordered" evidence="1">
    <location>
        <begin position="132"/>
        <end position="170"/>
    </location>
</feature>
<dbReference type="EMBL" id="CP058214">
    <property type="protein sequence ID" value="QPC43368.1"/>
    <property type="molecule type" value="Genomic_DNA"/>
</dbReference>
<dbReference type="KEGG" id="kmn:HW532_12095"/>
<dbReference type="AlphaFoldDB" id="A0A7S8C4T1"/>